<sequence>MKSHEQNYLKQKSYRRILSLLWYIFFQDTRKSVLKKYIPQKRQLYAVKSTFGISLLEITLSTGILLIVALLSYGFVIQLSKGQNYILEHTSSTYQAQNAINTMIKELREAALSDSGAYPIEQATNVSVTFYSDVDTDSAREKITYTLVGTTLNRTSIEPTGQPAKYKQSDAKTQTLTANVINAGPIFTYFNGSYPIDMTNNPLTAPIDVSQIRLIHVRLEINPRPNVAPQSTLIESDVQLRNLKDNLAE</sequence>
<dbReference type="AlphaFoldDB" id="A0A1G2ASP4"/>
<keyword evidence="1" id="KW-0472">Membrane</keyword>
<proteinExistence type="predicted"/>
<evidence type="ECO:0000313" key="2">
    <source>
        <dbReference type="EMBL" id="OGY79924.1"/>
    </source>
</evidence>
<reference evidence="2 3" key="1">
    <citation type="journal article" date="2016" name="Nat. Commun.">
        <title>Thousands of microbial genomes shed light on interconnected biogeochemical processes in an aquifer system.</title>
        <authorList>
            <person name="Anantharaman K."/>
            <person name="Brown C.T."/>
            <person name="Hug L.A."/>
            <person name="Sharon I."/>
            <person name="Castelle C.J."/>
            <person name="Probst A.J."/>
            <person name="Thomas B.C."/>
            <person name="Singh A."/>
            <person name="Wilkins M.J."/>
            <person name="Karaoz U."/>
            <person name="Brodie E.L."/>
            <person name="Williams K.H."/>
            <person name="Hubbard S.S."/>
            <person name="Banfield J.F."/>
        </authorList>
    </citation>
    <scope>NUCLEOTIDE SEQUENCE [LARGE SCALE GENOMIC DNA]</scope>
</reference>
<organism evidence="2 3">
    <name type="scientific">Candidatus Kerfeldbacteria bacterium RIFCSPHIGHO2_02_FULL_42_14</name>
    <dbReference type="NCBI Taxonomy" id="1798540"/>
    <lineage>
        <taxon>Bacteria</taxon>
        <taxon>Candidatus Kerfeldiibacteriota</taxon>
    </lineage>
</organism>
<evidence type="ECO:0000313" key="3">
    <source>
        <dbReference type="Proteomes" id="UP000177165"/>
    </source>
</evidence>
<evidence type="ECO:0000256" key="1">
    <source>
        <dbReference type="SAM" id="Phobius"/>
    </source>
</evidence>
<keyword evidence="1" id="KW-0812">Transmembrane</keyword>
<accession>A0A1G2ASP4</accession>
<gene>
    <name evidence="2" type="ORF">A3B74_01580</name>
</gene>
<dbReference type="EMBL" id="MHKB01000003">
    <property type="protein sequence ID" value="OGY79924.1"/>
    <property type="molecule type" value="Genomic_DNA"/>
</dbReference>
<dbReference type="Proteomes" id="UP000177165">
    <property type="component" value="Unassembled WGS sequence"/>
</dbReference>
<feature type="transmembrane region" description="Helical" evidence="1">
    <location>
        <begin position="51"/>
        <end position="76"/>
    </location>
</feature>
<comment type="caution">
    <text evidence="2">The sequence shown here is derived from an EMBL/GenBank/DDBJ whole genome shotgun (WGS) entry which is preliminary data.</text>
</comment>
<keyword evidence="1" id="KW-1133">Transmembrane helix</keyword>
<name>A0A1G2ASP4_9BACT</name>
<protein>
    <recommendedName>
        <fullName evidence="4">Prepilin-type N-terminal cleavage/methylation domain-containing protein</fullName>
    </recommendedName>
</protein>
<dbReference type="STRING" id="1798540.A3B74_01580"/>
<evidence type="ECO:0008006" key="4">
    <source>
        <dbReference type="Google" id="ProtNLM"/>
    </source>
</evidence>